<evidence type="ECO:0000259" key="3">
    <source>
        <dbReference type="PROSITE" id="PS50113"/>
    </source>
</evidence>
<dbReference type="PANTHER" id="PTHR43156">
    <property type="entry name" value="STAGE II SPORULATION PROTEIN E-RELATED"/>
    <property type="match status" value="1"/>
</dbReference>
<dbReference type="InterPro" id="IPR000700">
    <property type="entry name" value="PAS-assoc_C"/>
</dbReference>
<dbReference type="InterPro" id="IPR052016">
    <property type="entry name" value="Bact_Sigma-Reg"/>
</dbReference>
<dbReference type="SUPFAM" id="SSF55785">
    <property type="entry name" value="PYP-like sensor domain (PAS domain)"/>
    <property type="match status" value="1"/>
</dbReference>
<dbReference type="InterPro" id="IPR013656">
    <property type="entry name" value="PAS_4"/>
</dbReference>
<gene>
    <name evidence="4" type="ORF">GRQ65_15950</name>
</gene>
<dbReference type="Gene3D" id="3.60.40.10">
    <property type="entry name" value="PPM-type phosphatase domain"/>
    <property type="match status" value="1"/>
</dbReference>
<dbReference type="InterPro" id="IPR000014">
    <property type="entry name" value="PAS"/>
</dbReference>
<evidence type="ECO:0000313" key="5">
    <source>
        <dbReference type="Proteomes" id="UP000473325"/>
    </source>
</evidence>
<dbReference type="PROSITE" id="PS50113">
    <property type="entry name" value="PAC"/>
    <property type="match status" value="1"/>
</dbReference>
<dbReference type="Gene3D" id="3.30.450.20">
    <property type="entry name" value="PAS domain"/>
    <property type="match status" value="1"/>
</dbReference>
<dbReference type="Proteomes" id="UP000473325">
    <property type="component" value="Unassembled WGS sequence"/>
</dbReference>
<accession>A0A6L7F2G6</accession>
<organism evidence="4 5">
    <name type="scientific">Nocardioides flavescens</name>
    <dbReference type="NCBI Taxonomy" id="2691959"/>
    <lineage>
        <taxon>Bacteria</taxon>
        <taxon>Bacillati</taxon>
        <taxon>Actinomycetota</taxon>
        <taxon>Actinomycetes</taxon>
        <taxon>Propionibacteriales</taxon>
        <taxon>Nocardioidaceae</taxon>
        <taxon>Nocardioides</taxon>
    </lineage>
</organism>
<dbReference type="PANTHER" id="PTHR43156:SF2">
    <property type="entry name" value="STAGE II SPORULATION PROTEIN E"/>
    <property type="match status" value="1"/>
</dbReference>
<dbReference type="Pfam" id="PF08448">
    <property type="entry name" value="PAS_4"/>
    <property type="match status" value="1"/>
</dbReference>
<evidence type="ECO:0000256" key="2">
    <source>
        <dbReference type="SAM" id="Coils"/>
    </source>
</evidence>
<evidence type="ECO:0000313" key="4">
    <source>
        <dbReference type="EMBL" id="MXG91042.1"/>
    </source>
</evidence>
<dbReference type="InterPro" id="IPR029016">
    <property type="entry name" value="GAF-like_dom_sf"/>
</dbReference>
<protein>
    <submittedName>
        <fullName evidence="4">SpoIIE family protein phosphatase</fullName>
    </submittedName>
</protein>
<dbReference type="Pfam" id="PF13185">
    <property type="entry name" value="GAF_2"/>
    <property type="match status" value="1"/>
</dbReference>
<dbReference type="InterPro" id="IPR036457">
    <property type="entry name" value="PPM-type-like_dom_sf"/>
</dbReference>
<proteinExistence type="predicted"/>
<dbReference type="SUPFAM" id="SSF81606">
    <property type="entry name" value="PP2C-like"/>
    <property type="match status" value="1"/>
</dbReference>
<dbReference type="RefSeq" id="WP_160878976.1">
    <property type="nucleotide sequence ID" value="NZ_WUEK01000010.1"/>
</dbReference>
<comment type="caution">
    <text evidence="4">The sequence shown here is derived from an EMBL/GenBank/DDBJ whole genome shotgun (WGS) entry which is preliminary data.</text>
</comment>
<dbReference type="Pfam" id="PF07228">
    <property type="entry name" value="SpoIIE"/>
    <property type="match status" value="1"/>
</dbReference>
<keyword evidence="1" id="KW-0378">Hydrolase</keyword>
<evidence type="ECO:0000256" key="1">
    <source>
        <dbReference type="ARBA" id="ARBA00022801"/>
    </source>
</evidence>
<feature type="domain" description="PAC" evidence="3">
    <location>
        <begin position="96"/>
        <end position="149"/>
    </location>
</feature>
<keyword evidence="2" id="KW-0175">Coiled coil</keyword>
<dbReference type="AlphaFoldDB" id="A0A6L7F2G6"/>
<dbReference type="SMART" id="SM00065">
    <property type="entry name" value="GAF"/>
    <property type="match status" value="1"/>
</dbReference>
<dbReference type="CDD" id="cd00130">
    <property type="entry name" value="PAS"/>
    <property type="match status" value="1"/>
</dbReference>
<feature type="coiled-coil region" evidence="2">
    <location>
        <begin position="305"/>
        <end position="332"/>
    </location>
</feature>
<name>A0A6L7F2G6_9ACTN</name>
<keyword evidence="5" id="KW-1185">Reference proteome</keyword>
<dbReference type="InterPro" id="IPR001932">
    <property type="entry name" value="PPM-type_phosphatase-like_dom"/>
</dbReference>
<dbReference type="InterPro" id="IPR003018">
    <property type="entry name" value="GAF"/>
</dbReference>
<dbReference type="SMART" id="SM00331">
    <property type="entry name" value="PP2C_SIG"/>
    <property type="match status" value="1"/>
</dbReference>
<sequence length="578" mass="62092">MPPAQGSTASLAHPWEHRELFLAAPVAMVVFRASDLLMVEANQAYLDAVGLAREDVVGRAVFDVFPDSPMRTDDQVTSARAIFDRVIASGVAETIHELRYDIAGADGFEQRWWTFTETPLRDAEGRVALLLHAVHEVTELRRTRGELTRAEEAERTTTAQLARLAEVALDLARAESLADVEAAAIGAGLSAVGASGGCLLTATDGGAWRVTASASATTELQRRYPELPVDSEFPAAVAARTGQRVVLRTEAESLAFSATMAEIFEITDRQAFVCLPMVSQGRPVGCLQLSWDAERDFSAAELELMEGLAAQCATAVDRAEQAERRRRSAEQITALADALQSAMVTALPTLEDVDIAVRYRTASDIARVGGDWYDAFVQPRGDLVVVIGDVSGHDDVAAGRMGQVRGLLRGLAYDDRMTVPDSPAAVLTRLERVSRGLGSDQLSTAVLVRIGTTGADGRRPVAWSNAGNPPPALLRADGSVVLLEGERSDLILGVEPNTPRTNLATDLGPGDTLLLYTDGLVERREADLDRGLRDLREALSDLAGTDPETLCDAVLERLDPHRGDDDVAMVAVRVRVRG</sequence>
<dbReference type="EMBL" id="WUEK01000010">
    <property type="protein sequence ID" value="MXG91042.1"/>
    <property type="molecule type" value="Genomic_DNA"/>
</dbReference>
<dbReference type="NCBIfam" id="TIGR00229">
    <property type="entry name" value="sensory_box"/>
    <property type="match status" value="1"/>
</dbReference>
<dbReference type="SUPFAM" id="SSF55781">
    <property type="entry name" value="GAF domain-like"/>
    <property type="match status" value="1"/>
</dbReference>
<dbReference type="Gene3D" id="3.30.450.40">
    <property type="match status" value="1"/>
</dbReference>
<dbReference type="GO" id="GO:0016791">
    <property type="term" value="F:phosphatase activity"/>
    <property type="evidence" value="ECO:0007669"/>
    <property type="project" value="TreeGrafter"/>
</dbReference>
<dbReference type="InterPro" id="IPR035965">
    <property type="entry name" value="PAS-like_dom_sf"/>
</dbReference>
<reference evidence="4 5" key="1">
    <citation type="submission" date="2019-12" db="EMBL/GenBank/DDBJ databases">
        <authorList>
            <person name="Kun Z."/>
        </authorList>
    </citation>
    <scope>NUCLEOTIDE SEQUENCE [LARGE SCALE GENOMIC DNA]</scope>
    <source>
        <strain evidence="4 5">YIM 123512</strain>
    </source>
</reference>